<proteinExistence type="predicted"/>
<feature type="domain" description="Mub B2-like" evidence="2">
    <location>
        <begin position="975"/>
        <end position="1048"/>
    </location>
</feature>
<name>A0A7X9RL24_9ENTE</name>
<organism evidence="3 4">
    <name type="scientific">Enterococcus cecorum</name>
    <dbReference type="NCBI Taxonomy" id="44008"/>
    <lineage>
        <taxon>Bacteria</taxon>
        <taxon>Bacillati</taxon>
        <taxon>Bacillota</taxon>
        <taxon>Bacilli</taxon>
        <taxon>Lactobacillales</taxon>
        <taxon>Enterococcaceae</taxon>
        <taxon>Enterococcus</taxon>
    </lineage>
</organism>
<keyword evidence="1" id="KW-0812">Transmembrane</keyword>
<reference evidence="3 4" key="1">
    <citation type="submission" date="2020-04" db="EMBL/GenBank/DDBJ databases">
        <authorList>
            <person name="Hitch T.C.A."/>
            <person name="Wylensek D."/>
            <person name="Clavel T."/>
        </authorList>
    </citation>
    <scope>NUCLEOTIDE SEQUENCE [LARGE SCALE GENOMIC DNA]</scope>
    <source>
        <strain evidence="3 4">WCA-380-WT-3C</strain>
    </source>
</reference>
<dbReference type="Proteomes" id="UP000588071">
    <property type="component" value="Unassembled WGS sequence"/>
</dbReference>
<keyword evidence="1" id="KW-0472">Membrane</keyword>
<comment type="caution">
    <text evidence="3">The sequence shown here is derived from an EMBL/GenBank/DDBJ whole genome shotgun (WGS) entry which is preliminary data.</text>
</comment>
<feature type="transmembrane region" description="Helical" evidence="1">
    <location>
        <begin position="12"/>
        <end position="33"/>
    </location>
</feature>
<dbReference type="AlphaFoldDB" id="A0A7X9RL24"/>
<evidence type="ECO:0000313" key="4">
    <source>
        <dbReference type="Proteomes" id="UP000588071"/>
    </source>
</evidence>
<protein>
    <submittedName>
        <fullName evidence="3">MucBP domain-containing protein</fullName>
    </submittedName>
</protein>
<dbReference type="RefSeq" id="WP_168930142.1">
    <property type="nucleotide sequence ID" value="NZ_JABAFV010000002.1"/>
</dbReference>
<keyword evidence="1" id="KW-1133">Transmembrane helix</keyword>
<dbReference type="EMBL" id="JABAFV010000002">
    <property type="protein sequence ID" value="NME48959.1"/>
    <property type="molecule type" value="Genomic_DNA"/>
</dbReference>
<sequence length="1048" mass="119626">MQKQKRYALRKIAGYGLVSCAVGVMLIGGIPTFDSYDNHVFATESTIQSESPYVSQQAINQVNERSAFTSNQVVMEETAQNLDQDRQTGVGYILKALDSLPESIRKFVTGLSFYQKSDGYYGLTQSLAGSTRLNTQYYNLQNFDQSLGTLYHEISHSIDGKTYTNNGTEYSLSRDEKVVPLLKAIAPNAPVFETWSNLFAKYVMTRVNQDVARSENENKAMKYFDDLFGEALFGSKAYNQEGVLSVQQDGVSVAIVNEGIQIKIDDGKKFRKGERLLLTVNMPQRNIDAIIPRGDIRIQGVTVGNVKLEYPNLGKTPREVALTAFYEKMRAKELNVWTKADLDEYFEIQKLSDNVWGYVVLSFDSEKINDLSNRTILLKSTELHKDQNVLENRMVYEKRLDLSDKGTNGTRINHKLIKEFANTHSDKWRLNLDDYMGVYDQLMPKTLDNEIIGTLNFNNETVKEFHLRPALWFDQIHDDATGKVTDNLVPFINYDYDTFERDVNISKNSSFANYSELLKTNVLEVKIPSSMTVVANGWKSEKERIFKPGDMKQEFFLNSEKSGLTVKPELIGTTQHYVMDKVNDYTTVADVIWSDDHSWGSFKPSEVIKGITTHYEWDVVYEKDKITIVNTNEVHMPKYALMEFLGPQLSIGKELMFDENVIFNDVDNWKYGDYYYMKGYATSAISGYHHTYYHDSLNNEKKEFTSKPEPYILLLDLKSIEGSGNQLPHNVVVQYVEQTGKEIQLSKTIKENANYADSYKYEPETIEGYQFMGITEDSAPLKGLVGYTDKVIKVKYFDLSQPTTSEETQTKEITRTIQVTTPDGQTQEEIQKVTYRHTKVTNLITGEVTDKGWSSEHPRFDSYQVPVINGYTATHESIPEMQVENPDMENQIIHVTYSANPQENKVFLWDTELNQSVGEMTINGVTGAEKAYDLTTIYEGVKDKYDVDTNSLTGKYIFLAENNVPIKIPITHKLQKEKETKQATRTIIVHKPDGSSDEVAQNVTFTRTKTTDLATHSVSYTDWESDHPNYDEYVVPNIDGYKPSQEKI</sequence>
<dbReference type="Gene3D" id="2.60.40.4300">
    <property type="match status" value="2"/>
</dbReference>
<gene>
    <name evidence="3" type="ORF">HF857_01575</name>
</gene>
<dbReference type="Pfam" id="PF17966">
    <property type="entry name" value="Muc_B2"/>
    <property type="match status" value="2"/>
</dbReference>
<evidence type="ECO:0000259" key="2">
    <source>
        <dbReference type="Pfam" id="PF17966"/>
    </source>
</evidence>
<dbReference type="InterPro" id="IPR041495">
    <property type="entry name" value="Mub_B2"/>
</dbReference>
<evidence type="ECO:0000313" key="3">
    <source>
        <dbReference type="EMBL" id="NME48959.1"/>
    </source>
</evidence>
<feature type="domain" description="Mub B2-like" evidence="2">
    <location>
        <begin position="805"/>
        <end position="900"/>
    </location>
</feature>
<evidence type="ECO:0000256" key="1">
    <source>
        <dbReference type="SAM" id="Phobius"/>
    </source>
</evidence>
<accession>A0A7X9RL24</accession>